<dbReference type="InterPro" id="IPR023796">
    <property type="entry name" value="Serpin_dom"/>
</dbReference>
<feature type="non-terminal residue" evidence="6">
    <location>
        <position position="1"/>
    </location>
</feature>
<name>A0A7L2SB98_9PASS</name>
<evidence type="ECO:0000256" key="2">
    <source>
        <dbReference type="ARBA" id="ARBA00006426"/>
    </source>
</evidence>
<proteinExistence type="inferred from homology"/>
<dbReference type="GO" id="GO:0005615">
    <property type="term" value="C:extracellular space"/>
    <property type="evidence" value="ECO:0007669"/>
    <property type="project" value="InterPro"/>
</dbReference>
<protein>
    <submittedName>
        <fullName evidence="6">SPB10 protein</fullName>
    </submittedName>
</protein>
<dbReference type="GO" id="GO:0004867">
    <property type="term" value="F:serine-type endopeptidase inhibitor activity"/>
    <property type="evidence" value="ECO:0007669"/>
    <property type="project" value="InterPro"/>
</dbReference>
<dbReference type="Pfam" id="PF00079">
    <property type="entry name" value="Serpin"/>
    <property type="match status" value="1"/>
</dbReference>
<comment type="subcellular location">
    <subcellularLocation>
        <location evidence="1">Nucleus</location>
    </subcellularLocation>
</comment>
<dbReference type="SUPFAM" id="SSF56574">
    <property type="entry name" value="Serpins"/>
    <property type="match status" value="1"/>
</dbReference>
<keyword evidence="4" id="KW-0539">Nucleus</keyword>
<feature type="domain" description="Serpin" evidence="5">
    <location>
        <begin position="8"/>
        <end position="99"/>
    </location>
</feature>
<evidence type="ECO:0000256" key="4">
    <source>
        <dbReference type="ARBA" id="ARBA00023242"/>
    </source>
</evidence>
<comment type="similarity">
    <text evidence="2">Belongs to the serpin family. Ov-serpin subfamily.</text>
</comment>
<gene>
    <name evidence="6" type="ORF">MYSCRO_R04272</name>
</gene>
<dbReference type="PANTHER" id="PTHR11461">
    <property type="entry name" value="SERINE PROTEASE INHIBITOR, SERPIN"/>
    <property type="match status" value="1"/>
</dbReference>
<sequence>MEVVSTSVGKFTVDLFNKLNETNKGKNIFFSPWSISAALALTYLGAKGTTATEMAEDPENKQAADIHSGFKNLLSAINKPRSTYSLRSANRIYVEKTFLLL</sequence>
<feature type="non-terminal residue" evidence="6">
    <location>
        <position position="101"/>
    </location>
</feature>
<dbReference type="InterPro" id="IPR036186">
    <property type="entry name" value="Serpin_sf"/>
</dbReference>
<keyword evidence="3" id="KW-0646">Protease inhibitor</keyword>
<evidence type="ECO:0000313" key="6">
    <source>
        <dbReference type="EMBL" id="NXS18611.1"/>
    </source>
</evidence>
<dbReference type="InterPro" id="IPR042178">
    <property type="entry name" value="Serpin_sf_1"/>
</dbReference>
<keyword evidence="7" id="KW-1185">Reference proteome</keyword>
<evidence type="ECO:0000259" key="5">
    <source>
        <dbReference type="Pfam" id="PF00079"/>
    </source>
</evidence>
<dbReference type="PANTHER" id="PTHR11461:SF175">
    <property type="entry name" value="SERPIN B10"/>
    <property type="match status" value="1"/>
</dbReference>
<dbReference type="Proteomes" id="UP000537747">
    <property type="component" value="Unassembled WGS sequence"/>
</dbReference>
<reference evidence="6 7" key="1">
    <citation type="submission" date="2019-09" db="EMBL/GenBank/DDBJ databases">
        <title>Bird 10,000 Genomes (B10K) Project - Family phase.</title>
        <authorList>
            <person name="Zhang G."/>
        </authorList>
    </citation>
    <scope>NUCLEOTIDE SEQUENCE [LARGE SCALE GENOMIC DNA]</scope>
    <source>
        <strain evidence="6">B10K-DU-002-82</strain>
    </source>
</reference>
<dbReference type="InterPro" id="IPR000215">
    <property type="entry name" value="Serpin_fam"/>
</dbReference>
<dbReference type="GO" id="GO:0005634">
    <property type="term" value="C:nucleus"/>
    <property type="evidence" value="ECO:0007669"/>
    <property type="project" value="UniProtKB-SubCell"/>
</dbReference>
<accession>A0A7L2SB98</accession>
<evidence type="ECO:0000256" key="1">
    <source>
        <dbReference type="ARBA" id="ARBA00004123"/>
    </source>
</evidence>
<dbReference type="AlphaFoldDB" id="A0A7L2SB98"/>
<comment type="caution">
    <text evidence="6">The sequence shown here is derived from an EMBL/GenBank/DDBJ whole genome shotgun (WGS) entry which is preliminary data.</text>
</comment>
<dbReference type="EMBL" id="VYZQ01032500">
    <property type="protein sequence ID" value="NXS18611.1"/>
    <property type="molecule type" value="Genomic_DNA"/>
</dbReference>
<dbReference type="OrthoDB" id="671595at2759"/>
<evidence type="ECO:0000256" key="3">
    <source>
        <dbReference type="ARBA" id="ARBA00022690"/>
    </source>
</evidence>
<evidence type="ECO:0000313" key="7">
    <source>
        <dbReference type="Proteomes" id="UP000537747"/>
    </source>
</evidence>
<dbReference type="Gene3D" id="3.30.497.10">
    <property type="entry name" value="Antithrombin, subunit I, domain 2"/>
    <property type="match status" value="1"/>
</dbReference>
<organism evidence="6 7">
    <name type="scientific">Mystacornis crossleyi</name>
    <dbReference type="NCBI Taxonomy" id="98133"/>
    <lineage>
        <taxon>Eukaryota</taxon>
        <taxon>Metazoa</taxon>
        <taxon>Chordata</taxon>
        <taxon>Craniata</taxon>
        <taxon>Vertebrata</taxon>
        <taxon>Euteleostomi</taxon>
        <taxon>Archelosauria</taxon>
        <taxon>Archosauria</taxon>
        <taxon>Dinosauria</taxon>
        <taxon>Saurischia</taxon>
        <taxon>Theropoda</taxon>
        <taxon>Coelurosauria</taxon>
        <taxon>Aves</taxon>
        <taxon>Neognathae</taxon>
        <taxon>Neoaves</taxon>
        <taxon>Telluraves</taxon>
        <taxon>Australaves</taxon>
        <taxon>Passeriformes</taxon>
        <taxon>Sylvioidea</taxon>
        <taxon>Timaliidae</taxon>
        <taxon>Mystacornis</taxon>
    </lineage>
</organism>